<evidence type="ECO:0000313" key="5">
    <source>
        <dbReference type="Proteomes" id="UP000703269"/>
    </source>
</evidence>
<protein>
    <recommendedName>
        <fullName evidence="3">Yeast cell wall synthesis Kre9/Knh1-like N-terminal domain-containing protein</fullName>
    </recommendedName>
</protein>
<dbReference type="EMBL" id="BPQB01000065">
    <property type="protein sequence ID" value="GJE96876.1"/>
    <property type="molecule type" value="Genomic_DNA"/>
</dbReference>
<gene>
    <name evidence="4" type="ORF">PsYK624_130840</name>
</gene>
<evidence type="ECO:0000256" key="1">
    <source>
        <dbReference type="ARBA" id="ARBA00022729"/>
    </source>
</evidence>
<reference evidence="4 5" key="1">
    <citation type="submission" date="2021-08" db="EMBL/GenBank/DDBJ databases">
        <title>Draft Genome Sequence of Phanerochaete sordida strain YK-624.</title>
        <authorList>
            <person name="Mori T."/>
            <person name="Dohra H."/>
            <person name="Suzuki T."/>
            <person name="Kawagishi H."/>
            <person name="Hirai H."/>
        </authorList>
    </citation>
    <scope>NUCLEOTIDE SEQUENCE [LARGE SCALE GENOMIC DNA]</scope>
    <source>
        <strain evidence="4 5">YK-624</strain>
    </source>
</reference>
<evidence type="ECO:0000259" key="3">
    <source>
        <dbReference type="Pfam" id="PF10342"/>
    </source>
</evidence>
<feature type="signal peptide" evidence="2">
    <location>
        <begin position="1"/>
        <end position="16"/>
    </location>
</feature>
<keyword evidence="5" id="KW-1185">Reference proteome</keyword>
<dbReference type="AlphaFoldDB" id="A0A9P3GKX2"/>
<feature type="domain" description="Yeast cell wall synthesis Kre9/Knh1-like N-terminal" evidence="3">
    <location>
        <begin position="36"/>
        <end position="123"/>
    </location>
</feature>
<dbReference type="InterPro" id="IPR018466">
    <property type="entry name" value="Kre9/Knh1-like_N"/>
</dbReference>
<evidence type="ECO:0000256" key="2">
    <source>
        <dbReference type="SAM" id="SignalP"/>
    </source>
</evidence>
<dbReference type="Proteomes" id="UP000703269">
    <property type="component" value="Unassembled WGS sequence"/>
</dbReference>
<evidence type="ECO:0000313" key="4">
    <source>
        <dbReference type="EMBL" id="GJE96876.1"/>
    </source>
</evidence>
<sequence>MKFTAALATLAVGALSQLAPAAHEARDVWTPQMTYPASGTVWESGKTYTVRWETKDAPVNITGADSGFITLRSGDYETPVILAYDIHLRDGHASVKAPDVFTADDYSLVLFGDSGNWGPQFTIKGPVN</sequence>
<dbReference type="OrthoDB" id="2317741at2759"/>
<accession>A0A9P3GKX2</accession>
<feature type="chain" id="PRO_5040392241" description="Yeast cell wall synthesis Kre9/Knh1-like N-terminal domain-containing protein" evidence="2">
    <location>
        <begin position="17"/>
        <end position="128"/>
    </location>
</feature>
<organism evidence="4 5">
    <name type="scientific">Phanerochaete sordida</name>
    <dbReference type="NCBI Taxonomy" id="48140"/>
    <lineage>
        <taxon>Eukaryota</taxon>
        <taxon>Fungi</taxon>
        <taxon>Dikarya</taxon>
        <taxon>Basidiomycota</taxon>
        <taxon>Agaricomycotina</taxon>
        <taxon>Agaricomycetes</taxon>
        <taxon>Polyporales</taxon>
        <taxon>Phanerochaetaceae</taxon>
        <taxon>Phanerochaete</taxon>
    </lineage>
</organism>
<dbReference type="Pfam" id="PF10342">
    <property type="entry name" value="Kre9_KNH"/>
    <property type="match status" value="1"/>
</dbReference>
<proteinExistence type="predicted"/>
<comment type="caution">
    <text evidence="4">The sequence shown here is derived from an EMBL/GenBank/DDBJ whole genome shotgun (WGS) entry which is preliminary data.</text>
</comment>
<name>A0A9P3GKX2_9APHY</name>
<keyword evidence="1 2" id="KW-0732">Signal</keyword>